<feature type="chain" id="PRO_5034852736" description="Copper acquisition factor BIM1-like domain-containing protein" evidence="8">
    <location>
        <begin position="20"/>
        <end position="201"/>
    </location>
</feature>
<comment type="caution">
    <text evidence="10">The sequence shown here is derived from an EMBL/GenBank/DDBJ whole genome shotgun (WGS) entry which is preliminary data.</text>
</comment>
<organism evidence="10 11">
    <name type="scientific">Thamnidium elegans</name>
    <dbReference type="NCBI Taxonomy" id="101142"/>
    <lineage>
        <taxon>Eukaryota</taxon>
        <taxon>Fungi</taxon>
        <taxon>Fungi incertae sedis</taxon>
        <taxon>Mucoromycota</taxon>
        <taxon>Mucoromycotina</taxon>
        <taxon>Mucoromycetes</taxon>
        <taxon>Mucorales</taxon>
        <taxon>Mucorineae</taxon>
        <taxon>Mucoraceae</taxon>
        <taxon>Thamnidium</taxon>
    </lineage>
</organism>
<dbReference type="CDD" id="cd21176">
    <property type="entry name" value="LPMO_auxiliary-like"/>
    <property type="match status" value="1"/>
</dbReference>
<keyword evidence="4" id="KW-0472">Membrane</keyword>
<evidence type="ECO:0000313" key="10">
    <source>
        <dbReference type="EMBL" id="KAG2229758.1"/>
    </source>
</evidence>
<proteinExistence type="predicted"/>
<dbReference type="AlphaFoldDB" id="A0A8H7SJX0"/>
<feature type="signal peptide" evidence="8">
    <location>
        <begin position="1"/>
        <end position="19"/>
    </location>
</feature>
<accession>A0A8H7SJX0</accession>
<name>A0A8H7SJX0_9FUNG</name>
<keyword evidence="5" id="KW-0325">Glycoprotein</keyword>
<keyword evidence="6" id="KW-0449">Lipoprotein</keyword>
<evidence type="ECO:0000256" key="7">
    <source>
        <dbReference type="ARBA" id="ARBA00037868"/>
    </source>
</evidence>
<evidence type="ECO:0000256" key="5">
    <source>
        <dbReference type="ARBA" id="ARBA00023180"/>
    </source>
</evidence>
<dbReference type="PANTHER" id="PTHR34992:SF1">
    <property type="entry name" value="COPPER ACQUISITION FACTOR BIM1-LIKE DOMAIN-CONTAINING PROTEIN"/>
    <property type="match status" value="1"/>
</dbReference>
<keyword evidence="3 8" id="KW-0732">Signal</keyword>
<dbReference type="InterPro" id="IPR046530">
    <property type="entry name" value="BIM1-like_dom"/>
</dbReference>
<gene>
    <name evidence="10" type="ORF">INT48_004762</name>
</gene>
<keyword evidence="2" id="KW-1003">Cell membrane</keyword>
<dbReference type="PANTHER" id="PTHR34992">
    <property type="entry name" value="HYPHAL ANASTAMOSIS-7 PROTEIN"/>
    <property type="match status" value="1"/>
</dbReference>
<feature type="domain" description="Copper acquisition factor BIM1-like" evidence="9">
    <location>
        <begin position="18"/>
        <end position="159"/>
    </location>
</feature>
<evidence type="ECO:0000259" key="9">
    <source>
        <dbReference type="Pfam" id="PF20238"/>
    </source>
</evidence>
<evidence type="ECO:0000313" key="11">
    <source>
        <dbReference type="Proteomes" id="UP000613177"/>
    </source>
</evidence>
<dbReference type="Proteomes" id="UP000613177">
    <property type="component" value="Unassembled WGS sequence"/>
</dbReference>
<comment type="subcellular location">
    <subcellularLocation>
        <location evidence="1">Cell membrane</location>
    </subcellularLocation>
    <subcellularLocation>
        <location evidence="7">Endomembrane system</location>
        <topology evidence="7">Lipid-anchor</topology>
    </subcellularLocation>
</comment>
<protein>
    <recommendedName>
        <fullName evidence="9">Copper acquisition factor BIM1-like domain-containing protein</fullName>
    </recommendedName>
</protein>
<keyword evidence="11" id="KW-1185">Reference proteome</keyword>
<evidence type="ECO:0000256" key="3">
    <source>
        <dbReference type="ARBA" id="ARBA00022729"/>
    </source>
</evidence>
<dbReference type="Pfam" id="PF20238">
    <property type="entry name" value="BIM1-like_dom"/>
    <property type="match status" value="1"/>
</dbReference>
<evidence type="ECO:0000256" key="1">
    <source>
        <dbReference type="ARBA" id="ARBA00004236"/>
    </source>
</evidence>
<dbReference type="GO" id="GO:0012505">
    <property type="term" value="C:endomembrane system"/>
    <property type="evidence" value="ECO:0007669"/>
    <property type="project" value="UniProtKB-SubCell"/>
</dbReference>
<dbReference type="InterPro" id="IPR046936">
    <property type="entry name" value="BIM1-like"/>
</dbReference>
<evidence type="ECO:0000256" key="2">
    <source>
        <dbReference type="ARBA" id="ARBA00022475"/>
    </source>
</evidence>
<sequence length="201" mass="21086">MLRPTLFLLLAGVLQIVSAHFELKYPTTRGFDETKEPTFPCGGFDTVQNRTQVPLKDAFVEINSGHTSYSYVVNVLAKNDPTTADFSTAVVAVSSGTRNYPQAACLSLNLSNGTGITNGSNATIQVIFNGGDGLLYQCTDVTFVDSAPNFDQSMCVNADGSSTATSSGSAPAANNTQSKASSVTVSSGFLLLVIACIYITV</sequence>
<reference evidence="10" key="1">
    <citation type="submission" date="2021-01" db="EMBL/GenBank/DDBJ databases">
        <title>Metabolic potential, ecology and presence of endohyphal bacteria is reflected in genomic diversity of Mucoromycotina.</title>
        <authorList>
            <person name="Muszewska A."/>
            <person name="Okrasinska A."/>
            <person name="Steczkiewicz K."/>
            <person name="Drgas O."/>
            <person name="Orlowska M."/>
            <person name="Perlinska-Lenart U."/>
            <person name="Aleksandrzak-Piekarczyk T."/>
            <person name="Szatraj K."/>
            <person name="Zielenkiewicz U."/>
            <person name="Pilsyk S."/>
            <person name="Malc E."/>
            <person name="Mieczkowski P."/>
            <person name="Kruszewska J.S."/>
            <person name="Biernat P."/>
            <person name="Pawlowska J."/>
        </authorList>
    </citation>
    <scope>NUCLEOTIDE SEQUENCE</scope>
    <source>
        <strain evidence="10">WA0000018081</strain>
    </source>
</reference>
<dbReference type="EMBL" id="JAEPRE010000246">
    <property type="protein sequence ID" value="KAG2229758.1"/>
    <property type="molecule type" value="Genomic_DNA"/>
</dbReference>
<evidence type="ECO:0000256" key="6">
    <source>
        <dbReference type="ARBA" id="ARBA00023288"/>
    </source>
</evidence>
<dbReference type="GO" id="GO:0005886">
    <property type="term" value="C:plasma membrane"/>
    <property type="evidence" value="ECO:0007669"/>
    <property type="project" value="UniProtKB-SubCell"/>
</dbReference>
<evidence type="ECO:0000256" key="8">
    <source>
        <dbReference type="SAM" id="SignalP"/>
    </source>
</evidence>
<evidence type="ECO:0000256" key="4">
    <source>
        <dbReference type="ARBA" id="ARBA00023136"/>
    </source>
</evidence>